<dbReference type="EMBL" id="PDCK01000039">
    <property type="protein sequence ID" value="PRQ57011.1"/>
    <property type="molecule type" value="Genomic_DNA"/>
</dbReference>
<proteinExistence type="predicted"/>
<dbReference type="Proteomes" id="UP000238479">
    <property type="component" value="Chromosome 1"/>
</dbReference>
<feature type="transmembrane region" description="Helical" evidence="1">
    <location>
        <begin position="47"/>
        <end position="66"/>
    </location>
</feature>
<keyword evidence="1" id="KW-0472">Membrane</keyword>
<reference evidence="2 3" key="1">
    <citation type="journal article" date="2018" name="Nat. Genet.">
        <title>The Rosa genome provides new insights in the design of modern roses.</title>
        <authorList>
            <person name="Bendahmane M."/>
        </authorList>
    </citation>
    <scope>NUCLEOTIDE SEQUENCE [LARGE SCALE GENOMIC DNA]</scope>
    <source>
        <strain evidence="3">cv. Old Blush</strain>
    </source>
</reference>
<keyword evidence="3" id="KW-1185">Reference proteome</keyword>
<dbReference type="Gramene" id="PRQ57011">
    <property type="protein sequence ID" value="PRQ57011"/>
    <property type="gene ID" value="RchiOBHm_Chr1g0343591"/>
</dbReference>
<dbReference type="AlphaFoldDB" id="A0A2P6SEA1"/>
<accession>A0A2P6SEA1</accession>
<evidence type="ECO:0000313" key="3">
    <source>
        <dbReference type="Proteomes" id="UP000238479"/>
    </source>
</evidence>
<keyword evidence="1" id="KW-0812">Transmembrane</keyword>
<gene>
    <name evidence="2" type="ORF">RchiOBHm_Chr1g0343591</name>
</gene>
<evidence type="ECO:0000313" key="2">
    <source>
        <dbReference type="EMBL" id="PRQ57011.1"/>
    </source>
</evidence>
<comment type="caution">
    <text evidence="2">The sequence shown here is derived from an EMBL/GenBank/DDBJ whole genome shotgun (WGS) entry which is preliminary data.</text>
</comment>
<evidence type="ECO:0000256" key="1">
    <source>
        <dbReference type="SAM" id="Phobius"/>
    </source>
</evidence>
<sequence length="70" mass="8060">MLRLKCLGSVWTSSVVNFRFYPLLSLDLLGLNHHLIHLSPPAHMMNVYVTCVVFLSWYDLVLLCHYPPSS</sequence>
<protein>
    <submittedName>
        <fullName evidence="2">Uncharacterized protein</fullName>
    </submittedName>
</protein>
<name>A0A2P6SEA1_ROSCH</name>
<keyword evidence="1" id="KW-1133">Transmembrane helix</keyword>
<organism evidence="2 3">
    <name type="scientific">Rosa chinensis</name>
    <name type="common">China rose</name>
    <dbReference type="NCBI Taxonomy" id="74649"/>
    <lineage>
        <taxon>Eukaryota</taxon>
        <taxon>Viridiplantae</taxon>
        <taxon>Streptophyta</taxon>
        <taxon>Embryophyta</taxon>
        <taxon>Tracheophyta</taxon>
        <taxon>Spermatophyta</taxon>
        <taxon>Magnoliopsida</taxon>
        <taxon>eudicotyledons</taxon>
        <taxon>Gunneridae</taxon>
        <taxon>Pentapetalae</taxon>
        <taxon>rosids</taxon>
        <taxon>fabids</taxon>
        <taxon>Rosales</taxon>
        <taxon>Rosaceae</taxon>
        <taxon>Rosoideae</taxon>
        <taxon>Rosoideae incertae sedis</taxon>
        <taxon>Rosa</taxon>
    </lineage>
</organism>